<keyword evidence="1" id="KW-0812">Transmembrane</keyword>
<accession>A0ABZ0M3V7</accession>
<feature type="transmembrane region" description="Helical" evidence="1">
    <location>
        <begin position="24"/>
        <end position="57"/>
    </location>
</feature>
<dbReference type="EMBL" id="CP137573">
    <property type="protein sequence ID" value="WOX26467.1"/>
    <property type="molecule type" value="Genomic_DNA"/>
</dbReference>
<protein>
    <recommendedName>
        <fullName evidence="4">Integral membrane protein</fullName>
    </recommendedName>
</protein>
<proteinExistence type="predicted"/>
<evidence type="ECO:0000313" key="3">
    <source>
        <dbReference type="Proteomes" id="UP001301731"/>
    </source>
</evidence>
<keyword evidence="3" id="KW-1185">Reference proteome</keyword>
<keyword evidence="1" id="KW-0472">Membrane</keyword>
<evidence type="ECO:0008006" key="4">
    <source>
        <dbReference type="Google" id="ProtNLM"/>
    </source>
</evidence>
<sequence length="76" mass="7712">MRLVPPSRDTGGPVPDRALTPGELLIVVVVVIAAAALAAYGLPTIGALEFIAGALYVACRSVIALRSASQRPSEAA</sequence>
<evidence type="ECO:0000256" key="1">
    <source>
        <dbReference type="SAM" id="Phobius"/>
    </source>
</evidence>
<dbReference type="RefSeq" id="WP_318109485.1">
    <property type="nucleotide sequence ID" value="NZ_CP137573.1"/>
</dbReference>
<name>A0ABZ0M3V7_9ACTN</name>
<evidence type="ECO:0000313" key="2">
    <source>
        <dbReference type="EMBL" id="WOX26467.1"/>
    </source>
</evidence>
<reference evidence="2 3" key="1">
    <citation type="submission" date="2023-10" db="EMBL/GenBank/DDBJ databases">
        <title>The genome sequence of Streptomyces sp. HUAS YS2.</title>
        <authorList>
            <person name="Mo P."/>
        </authorList>
    </citation>
    <scope>NUCLEOTIDE SEQUENCE [LARGE SCALE GENOMIC DNA]</scope>
    <source>
        <strain evidence="2 3">HUAS YS2</strain>
    </source>
</reference>
<dbReference type="Proteomes" id="UP001301731">
    <property type="component" value="Chromosome"/>
</dbReference>
<organism evidence="2 3">
    <name type="scientific">Streptomyces solicathayae</name>
    <dbReference type="NCBI Taxonomy" id="3081768"/>
    <lineage>
        <taxon>Bacteria</taxon>
        <taxon>Bacillati</taxon>
        <taxon>Actinomycetota</taxon>
        <taxon>Actinomycetes</taxon>
        <taxon>Kitasatosporales</taxon>
        <taxon>Streptomycetaceae</taxon>
        <taxon>Streptomyces</taxon>
    </lineage>
</organism>
<gene>
    <name evidence="2" type="ORF">R2D22_35865</name>
</gene>
<keyword evidence="1" id="KW-1133">Transmembrane helix</keyword>